<protein>
    <submittedName>
        <fullName evidence="2">Nuclear transport factor 2 family protein</fullName>
    </submittedName>
</protein>
<dbReference type="Gene3D" id="3.10.450.50">
    <property type="match status" value="1"/>
</dbReference>
<accession>A0A5Q2V6L6</accession>
<reference evidence="2 3" key="1">
    <citation type="submission" date="2019-11" db="EMBL/GenBank/DDBJ databases">
        <title>The Phosphoenolpyruvate Phosphotransferase System Regulates Serratia proteamaculans 336X Biofilm Formation and Wheat Roots colonization.</title>
        <authorList>
            <person name="Liu F."/>
        </authorList>
    </citation>
    <scope>NUCLEOTIDE SEQUENCE [LARGE SCALE GENOMIC DNA]</scope>
    <source>
        <strain evidence="2 3">336X</strain>
    </source>
</reference>
<dbReference type="Pfam" id="PF12680">
    <property type="entry name" value="SnoaL_2"/>
    <property type="match status" value="1"/>
</dbReference>
<sequence length="158" mass="18022">MSKDITTYCGSSEPHQVAEFVCNAVNGWTEDPTRMLPYFTEDGSWQFPFAPEEFGLFFKELKGKETMANYFTSLTPFMEKLDVGPPSNWCAHKTDMPGTYLFTYTGTAIIKPSGKVYNQNYIAVVTLHNGKIKNYREYWDPYVALLDFNLVAPVPTNQ</sequence>
<evidence type="ECO:0000313" key="2">
    <source>
        <dbReference type="EMBL" id="QGH59789.1"/>
    </source>
</evidence>
<dbReference type="SUPFAM" id="SSF54427">
    <property type="entry name" value="NTF2-like"/>
    <property type="match status" value="1"/>
</dbReference>
<evidence type="ECO:0000313" key="3">
    <source>
        <dbReference type="Proteomes" id="UP000381260"/>
    </source>
</evidence>
<proteinExistence type="predicted"/>
<dbReference type="InterPro" id="IPR037401">
    <property type="entry name" value="SnoaL-like"/>
</dbReference>
<gene>
    <name evidence="2" type="ORF">GHV41_02520</name>
</gene>
<dbReference type="Proteomes" id="UP000381260">
    <property type="component" value="Chromosome"/>
</dbReference>
<dbReference type="RefSeq" id="WP_153857440.1">
    <property type="nucleotide sequence ID" value="NZ_CP045913.1"/>
</dbReference>
<organism evidence="2 3">
    <name type="scientific">Serratia proteamaculans</name>
    <dbReference type="NCBI Taxonomy" id="28151"/>
    <lineage>
        <taxon>Bacteria</taxon>
        <taxon>Pseudomonadati</taxon>
        <taxon>Pseudomonadota</taxon>
        <taxon>Gammaproteobacteria</taxon>
        <taxon>Enterobacterales</taxon>
        <taxon>Yersiniaceae</taxon>
        <taxon>Serratia</taxon>
    </lineage>
</organism>
<feature type="domain" description="SnoaL-like" evidence="1">
    <location>
        <begin position="25"/>
        <end position="134"/>
    </location>
</feature>
<evidence type="ECO:0000259" key="1">
    <source>
        <dbReference type="Pfam" id="PF12680"/>
    </source>
</evidence>
<dbReference type="EMBL" id="CP045913">
    <property type="protein sequence ID" value="QGH59789.1"/>
    <property type="molecule type" value="Genomic_DNA"/>
</dbReference>
<dbReference type="AlphaFoldDB" id="A0A5Q2V6L6"/>
<name>A0A5Q2V6L6_SERPR</name>
<dbReference type="InterPro" id="IPR032710">
    <property type="entry name" value="NTF2-like_dom_sf"/>
</dbReference>